<dbReference type="Pfam" id="PF13966">
    <property type="entry name" value="zf-RVT"/>
    <property type="match status" value="1"/>
</dbReference>
<feature type="domain" description="LOB" evidence="2">
    <location>
        <begin position="8"/>
        <end position="109"/>
    </location>
</feature>
<dbReference type="Pfam" id="PF03195">
    <property type="entry name" value="LOB"/>
    <property type="match status" value="1"/>
</dbReference>
<accession>A0A8T2GMU0</accession>
<sequence>MEPLGNRRPCSVCITKNRNCPRFCEYAEYFPYELQSQYESANELFGTPNIIMMMQHAPEEKKQMLATSIIMEGNAWTEDPISGGFAMVTNLPFVASDHAPLFVQLSPGVAGNPRRRPLRFEEAWLKHTGFQELLSASWRNDISTPKALTGLRETLRRWNREVFGDVKKRKDELISEITKIQDQLDSAPTDALLESEASLLKEFDVVLEQEELIWFQKSREKWIALGAGIPATSILLLRLYSLDDVDAVVEKLPQAGYVSLTREDCFHLDKPFSGVEVEKAIRNMGKYKSPGADVQQGRSWVVGDGKKIFFWKDKWLSGETLLESVNGTPPEDYDCLRAADLWTHGSGWQLHRISPYVSENKRLELATVVLDTVTRARDRLSWGEQPDGKFSVSSAYDLLTRDESHHPNMESFFRKIWRVVVPERVRVFLWLIGNQTVMTNEKRLRRHLCDSDICQVCKGGIESIIHILRDCLAMMGIWARIVHRQNRQGVFTKSLLEWVYDNLCERLIVAEVPWRTMFAVAIWWGWKWRCGNVFGEIGKCRDRLRFIMETSKEVVTANHSIDSQVPRRERVERLIGWSYPPDGWVKLNTGGASRGNRGLATAGGVLRDENGEW</sequence>
<evidence type="ECO:0000313" key="4">
    <source>
        <dbReference type="Proteomes" id="UP000694240"/>
    </source>
</evidence>
<keyword evidence="4" id="KW-1185">Reference proteome</keyword>
<dbReference type="PANTHER" id="PTHR31301:SF103">
    <property type="entry name" value="LOB DOMAIN-CONTAINING PROTEIN 5-RELATED"/>
    <property type="match status" value="1"/>
</dbReference>
<dbReference type="Proteomes" id="UP000694240">
    <property type="component" value="Chromosome 1"/>
</dbReference>
<protein>
    <submittedName>
        <fullName evidence="3">Lateral organ boundaries LOB</fullName>
    </submittedName>
</protein>
<gene>
    <name evidence="3" type="ORF">ISN45_At01g035460</name>
</gene>
<evidence type="ECO:0000313" key="3">
    <source>
        <dbReference type="EMBL" id="KAG7648573.1"/>
    </source>
</evidence>
<comment type="similarity">
    <text evidence="1">Belongs to the LOB domain-containing protein family.</text>
</comment>
<evidence type="ECO:0000259" key="2">
    <source>
        <dbReference type="PROSITE" id="PS50891"/>
    </source>
</evidence>
<organism evidence="3 4">
    <name type="scientific">Arabidopsis thaliana x Arabidopsis arenosa</name>
    <dbReference type="NCBI Taxonomy" id="1240361"/>
    <lineage>
        <taxon>Eukaryota</taxon>
        <taxon>Viridiplantae</taxon>
        <taxon>Streptophyta</taxon>
        <taxon>Embryophyta</taxon>
        <taxon>Tracheophyta</taxon>
        <taxon>Spermatophyta</taxon>
        <taxon>Magnoliopsida</taxon>
        <taxon>eudicotyledons</taxon>
        <taxon>Gunneridae</taxon>
        <taxon>Pentapetalae</taxon>
        <taxon>rosids</taxon>
        <taxon>malvids</taxon>
        <taxon>Brassicales</taxon>
        <taxon>Brassicaceae</taxon>
        <taxon>Camelineae</taxon>
        <taxon>Arabidopsis</taxon>
    </lineage>
</organism>
<name>A0A8T2GMU0_9BRAS</name>
<dbReference type="InterPro" id="IPR004883">
    <property type="entry name" value="LOB"/>
</dbReference>
<dbReference type="AlphaFoldDB" id="A0A8T2GMU0"/>
<dbReference type="InterPro" id="IPR026960">
    <property type="entry name" value="RVT-Znf"/>
</dbReference>
<proteinExistence type="inferred from homology"/>
<dbReference type="PANTHER" id="PTHR31301">
    <property type="entry name" value="LOB DOMAIN-CONTAINING PROTEIN 4-RELATED"/>
    <property type="match status" value="1"/>
</dbReference>
<comment type="caution">
    <text evidence="3">The sequence shown here is derived from an EMBL/GenBank/DDBJ whole genome shotgun (WGS) entry which is preliminary data.</text>
</comment>
<dbReference type="EMBL" id="JAEFBK010000001">
    <property type="protein sequence ID" value="KAG7648573.1"/>
    <property type="molecule type" value="Genomic_DNA"/>
</dbReference>
<dbReference type="PROSITE" id="PS50891">
    <property type="entry name" value="LOB"/>
    <property type="match status" value="1"/>
</dbReference>
<evidence type="ECO:0000256" key="1">
    <source>
        <dbReference type="ARBA" id="ARBA00005474"/>
    </source>
</evidence>
<reference evidence="3 4" key="1">
    <citation type="submission" date="2020-12" db="EMBL/GenBank/DDBJ databases">
        <title>Concerted genomic and epigenomic changes stabilize Arabidopsis allopolyploids.</title>
        <authorList>
            <person name="Chen Z."/>
        </authorList>
    </citation>
    <scope>NUCLEOTIDE SEQUENCE [LARGE SCALE GENOMIC DNA]</scope>
    <source>
        <strain evidence="3">Allo738</strain>
        <tissue evidence="3">Leaf</tissue>
    </source>
</reference>